<evidence type="ECO:0000313" key="2">
    <source>
        <dbReference type="Proteomes" id="UP000533637"/>
    </source>
</evidence>
<accession>A0ABR6KLD9</accession>
<keyword evidence="2" id="KW-1185">Reference proteome</keyword>
<dbReference type="Proteomes" id="UP000533637">
    <property type="component" value="Unassembled WGS sequence"/>
</dbReference>
<protein>
    <submittedName>
        <fullName evidence="1">Uncharacterized protein</fullName>
    </submittedName>
</protein>
<proteinExistence type="predicted"/>
<evidence type="ECO:0000313" key="1">
    <source>
        <dbReference type="EMBL" id="MBB4622226.1"/>
    </source>
</evidence>
<gene>
    <name evidence="1" type="ORF">GGQ57_002123</name>
</gene>
<dbReference type="RefSeq" id="WP_122351995.1">
    <property type="nucleotide sequence ID" value="NZ_BMPB01000001.1"/>
</dbReference>
<dbReference type="EMBL" id="JACHOC010000003">
    <property type="protein sequence ID" value="MBB4622226.1"/>
    <property type="molecule type" value="Genomic_DNA"/>
</dbReference>
<name>A0ABR6KLD9_9BACT</name>
<reference evidence="1 2" key="1">
    <citation type="submission" date="2020-08" db="EMBL/GenBank/DDBJ databases">
        <title>Genomic Encyclopedia of Type Strains, Phase IV (KMG-IV): sequencing the most valuable type-strain genomes for metagenomic binning, comparative biology and taxonomic classification.</title>
        <authorList>
            <person name="Goeker M."/>
        </authorList>
    </citation>
    <scope>NUCLEOTIDE SEQUENCE [LARGE SCALE GENOMIC DNA]</scope>
    <source>
        <strain evidence="1 2">DSM 102983</strain>
    </source>
</reference>
<organism evidence="1 2">
    <name type="scientific">Parabacteroides faecis</name>
    <dbReference type="NCBI Taxonomy" id="1217282"/>
    <lineage>
        <taxon>Bacteria</taxon>
        <taxon>Pseudomonadati</taxon>
        <taxon>Bacteroidota</taxon>
        <taxon>Bacteroidia</taxon>
        <taxon>Bacteroidales</taxon>
        <taxon>Tannerellaceae</taxon>
        <taxon>Parabacteroides</taxon>
    </lineage>
</organism>
<sequence>MSHNCNKCPLRARHDKKPQSLLGRFWRWHIDFCPGWKAYFTSLNIEEQQTLRDKYNFTKYR</sequence>
<comment type="caution">
    <text evidence="1">The sequence shown here is derived from an EMBL/GenBank/DDBJ whole genome shotgun (WGS) entry which is preliminary data.</text>
</comment>